<gene>
    <name evidence="2" type="ORF">KV394_10890</name>
</gene>
<evidence type="ECO:0000313" key="2">
    <source>
        <dbReference type="EMBL" id="UPL11589.1"/>
    </source>
</evidence>
<dbReference type="Proteomes" id="UP000831467">
    <property type="component" value="Chromosome"/>
</dbReference>
<accession>A0ABY4IG72</accession>
<dbReference type="EMBL" id="CP078076">
    <property type="protein sequence ID" value="UPL11589.1"/>
    <property type="molecule type" value="Genomic_DNA"/>
</dbReference>
<dbReference type="RefSeq" id="WP_136044587.1">
    <property type="nucleotide sequence ID" value="NZ_CP078076.1"/>
</dbReference>
<evidence type="ECO:0000259" key="1">
    <source>
        <dbReference type="Pfam" id="PF25355"/>
    </source>
</evidence>
<feature type="domain" description="DUF7882" evidence="1">
    <location>
        <begin position="1"/>
        <end position="93"/>
    </location>
</feature>
<dbReference type="InterPro" id="IPR057204">
    <property type="entry name" value="DUF7882"/>
</dbReference>
<dbReference type="Pfam" id="PF25355">
    <property type="entry name" value="DUF7882"/>
    <property type="match status" value="1"/>
</dbReference>
<evidence type="ECO:0000313" key="3">
    <source>
        <dbReference type="Proteomes" id="UP000831467"/>
    </source>
</evidence>
<name>A0ABY4IG72_9MICO</name>
<proteinExistence type="predicted"/>
<reference evidence="2 3" key="1">
    <citation type="submission" date="2021-06" db="EMBL/GenBank/DDBJ databases">
        <title>Genome-based taxonomic framework of Microbacterium strains isolated from marine environment, the description of four new species and reclassification of four preexisting species.</title>
        <authorList>
            <person name="Lee S.D."/>
            <person name="Kim S.-M."/>
            <person name="Byeon Y.-S."/>
            <person name="Yang H.L."/>
            <person name="Kim I.S."/>
        </authorList>
    </citation>
    <scope>NUCLEOTIDE SEQUENCE [LARGE SCALE GENOMIC DNA]</scope>
    <source>
        <strain evidence="2 3">SSW1-51</strain>
    </source>
</reference>
<protein>
    <recommendedName>
        <fullName evidence="1">DUF7882 domain-containing protein</fullName>
    </recommendedName>
</protein>
<sequence>MGKLEYNSSRPPIEVDDDVLVHLKIVISTKLRRQESFMMTWPSGKKHPGRLSAWMHPSIPLVLEFDEEPPPKIDPARLERMMERLNARGELVLDELSDDDRSA</sequence>
<organism evidence="2 3">
    <name type="scientific">Microbacterium sufflavum</name>
    <dbReference type="NCBI Taxonomy" id="2851649"/>
    <lineage>
        <taxon>Bacteria</taxon>
        <taxon>Bacillati</taxon>
        <taxon>Actinomycetota</taxon>
        <taxon>Actinomycetes</taxon>
        <taxon>Micrococcales</taxon>
        <taxon>Microbacteriaceae</taxon>
        <taxon>Microbacterium</taxon>
    </lineage>
</organism>
<keyword evidence="3" id="KW-1185">Reference proteome</keyword>